<dbReference type="EMBL" id="AMPQ01000021">
    <property type="protein sequence ID" value="EKE30882.1"/>
    <property type="molecule type" value="Genomic_DNA"/>
</dbReference>
<keyword evidence="3" id="KW-1185">Reference proteome</keyword>
<dbReference type="Proteomes" id="UP000011746">
    <property type="component" value="Unassembled WGS sequence"/>
</dbReference>
<comment type="caution">
    <text evidence="2">The sequence shown here is derived from an EMBL/GenBank/DDBJ whole genome shotgun (WGS) entry which is preliminary data.</text>
</comment>
<accession>K2G920</accession>
<evidence type="ECO:0000256" key="1">
    <source>
        <dbReference type="SAM" id="MobiDB-lite"/>
    </source>
</evidence>
<organism evidence="2 3">
    <name type="scientific">Salimicrobium jeotgali</name>
    <dbReference type="NCBI Taxonomy" id="1230341"/>
    <lineage>
        <taxon>Bacteria</taxon>
        <taxon>Bacillati</taxon>
        <taxon>Bacillota</taxon>
        <taxon>Bacilli</taxon>
        <taxon>Bacillales</taxon>
        <taxon>Bacillaceae</taxon>
        <taxon>Salimicrobium</taxon>
    </lineage>
</organism>
<evidence type="ECO:0000313" key="3">
    <source>
        <dbReference type="Proteomes" id="UP000011746"/>
    </source>
</evidence>
<name>K2G920_9BACI</name>
<protein>
    <submittedName>
        <fullName evidence="2">Uncharacterized protein</fullName>
    </submittedName>
</protein>
<sequence>MKKLQTVIDGPEKRRRKRKRNRLYQEERRRERGDMARKQYLEKERDKTIKKVAELKKLLDKGVQRKEIIQRMGISLPYYKKLKKQI</sequence>
<proteinExistence type="predicted"/>
<feature type="compositionally biased region" description="Basic and acidic residues" evidence="1">
    <location>
        <begin position="23"/>
        <end position="37"/>
    </location>
</feature>
<evidence type="ECO:0000313" key="2">
    <source>
        <dbReference type="EMBL" id="EKE30882.1"/>
    </source>
</evidence>
<gene>
    <name evidence="2" type="ORF">MJ3_11295</name>
</gene>
<dbReference type="AlphaFoldDB" id="K2G920"/>
<feature type="region of interest" description="Disordered" evidence="1">
    <location>
        <begin position="1"/>
        <end position="37"/>
    </location>
</feature>
<reference evidence="2 3" key="1">
    <citation type="journal article" date="2012" name="J. Bacteriol.">
        <title>Draft Genome Sequence of Salimicrobium sp. Strain MJ3, Isolated from Myulchi-Jeot, Korean Fermented Seafood.</title>
        <authorList>
            <person name="Lee S.H."/>
            <person name="Jung J.Y."/>
            <person name="Jeon C.O."/>
        </authorList>
    </citation>
    <scope>NUCLEOTIDE SEQUENCE [LARGE SCALE GENOMIC DNA]</scope>
    <source>
        <strain evidence="2 3">MJ3</strain>
    </source>
</reference>
<feature type="compositionally biased region" description="Basic residues" evidence="1">
    <location>
        <begin position="13"/>
        <end position="22"/>
    </location>
</feature>